<keyword evidence="3" id="KW-1185">Reference proteome</keyword>
<keyword evidence="1" id="KW-0732">Signal</keyword>
<evidence type="ECO:0000256" key="1">
    <source>
        <dbReference type="SAM" id="SignalP"/>
    </source>
</evidence>
<feature type="chain" id="PRO_5045683905" description="Lipoprotein" evidence="1">
    <location>
        <begin position="20"/>
        <end position="168"/>
    </location>
</feature>
<proteinExistence type="predicted"/>
<evidence type="ECO:0008006" key="4">
    <source>
        <dbReference type="Google" id="ProtNLM"/>
    </source>
</evidence>
<evidence type="ECO:0000313" key="3">
    <source>
        <dbReference type="Proteomes" id="UP001174210"/>
    </source>
</evidence>
<accession>A0ABT8IVA3</accession>
<dbReference type="EMBL" id="JAROCB010000002">
    <property type="protein sequence ID" value="MDN4596735.1"/>
    <property type="molecule type" value="Genomic_DNA"/>
</dbReference>
<reference evidence="2" key="1">
    <citation type="submission" date="2023-03" db="EMBL/GenBank/DDBJ databases">
        <title>MT1 and MT2 Draft Genomes of Novel Species.</title>
        <authorList>
            <person name="Venkateswaran K."/>
        </authorList>
    </citation>
    <scope>NUCLEOTIDE SEQUENCE</scope>
    <source>
        <strain evidence="2">F6_8S_P_1A</strain>
    </source>
</reference>
<name>A0ABT8IVA3_9MICO</name>
<feature type="signal peptide" evidence="1">
    <location>
        <begin position="1"/>
        <end position="19"/>
    </location>
</feature>
<sequence>MALAAGIALLALLSGCSLALPRPNARADDRSGLPSLSVRGHRIEPFEVVYRVGDKTRRPAREHAEPPTIELRQTHRLRMRVVSGYPAEDLRVGTFSSADARGEPVDGGDQFDCLGGTGCMIETRAGSVHVSVPITPSVRLVIVRERFELSRGATLEVVWRFRTAAAGD</sequence>
<evidence type="ECO:0000313" key="2">
    <source>
        <dbReference type="EMBL" id="MDN4596735.1"/>
    </source>
</evidence>
<protein>
    <recommendedName>
        <fullName evidence="4">Lipoprotein</fullName>
    </recommendedName>
</protein>
<dbReference type="Proteomes" id="UP001174210">
    <property type="component" value="Unassembled WGS sequence"/>
</dbReference>
<organism evidence="2 3">
    <name type="scientific">Leifsonia virtsii</name>
    <dbReference type="NCBI Taxonomy" id="3035915"/>
    <lineage>
        <taxon>Bacteria</taxon>
        <taxon>Bacillati</taxon>
        <taxon>Actinomycetota</taxon>
        <taxon>Actinomycetes</taxon>
        <taxon>Micrococcales</taxon>
        <taxon>Microbacteriaceae</taxon>
        <taxon>Leifsonia</taxon>
    </lineage>
</organism>
<comment type="caution">
    <text evidence="2">The sequence shown here is derived from an EMBL/GenBank/DDBJ whole genome shotgun (WGS) entry which is preliminary data.</text>
</comment>
<gene>
    <name evidence="2" type="ORF">P5G59_06270</name>
</gene>
<dbReference type="RefSeq" id="WP_301217074.1">
    <property type="nucleotide sequence ID" value="NZ_JAROCB010000002.1"/>
</dbReference>